<evidence type="ECO:0008006" key="7">
    <source>
        <dbReference type="Google" id="ProtNLM"/>
    </source>
</evidence>
<reference evidence="5 6" key="1">
    <citation type="journal article" date="2019" name="Sci. Rep.">
        <title>A high-quality genome of Eragrostis curvula grass provides insights into Poaceae evolution and supports new strategies to enhance forage quality.</title>
        <authorList>
            <person name="Carballo J."/>
            <person name="Santos B.A.C.M."/>
            <person name="Zappacosta D."/>
            <person name="Garbus I."/>
            <person name="Selva J.P."/>
            <person name="Gallo C.A."/>
            <person name="Diaz A."/>
            <person name="Albertini E."/>
            <person name="Caccamo M."/>
            <person name="Echenique V."/>
        </authorList>
    </citation>
    <scope>NUCLEOTIDE SEQUENCE [LARGE SCALE GENOMIC DNA]</scope>
    <source>
        <strain evidence="6">cv. Victoria</strain>
        <tissue evidence="5">Leaf</tissue>
    </source>
</reference>
<name>A0A5J9T8C8_9POAL</name>
<evidence type="ECO:0000256" key="1">
    <source>
        <dbReference type="ARBA" id="ARBA00008908"/>
    </source>
</evidence>
<dbReference type="GO" id="GO:0008168">
    <property type="term" value="F:methyltransferase activity"/>
    <property type="evidence" value="ECO:0007669"/>
    <property type="project" value="InterPro"/>
</dbReference>
<dbReference type="Pfam" id="PF03492">
    <property type="entry name" value="Methyltransf_7"/>
    <property type="match status" value="1"/>
</dbReference>
<dbReference type="EMBL" id="RWGY01000045">
    <property type="protein sequence ID" value="TVU07238.1"/>
    <property type="molecule type" value="Genomic_DNA"/>
</dbReference>
<protein>
    <recommendedName>
        <fullName evidence="7">Jasmonate O-methyltransferase</fullName>
    </recommendedName>
</protein>
<gene>
    <name evidence="5" type="ORF">EJB05_47285</name>
</gene>
<accession>A0A5J9T8C8</accession>
<evidence type="ECO:0000256" key="3">
    <source>
        <dbReference type="ARBA" id="ARBA00022842"/>
    </source>
</evidence>
<comment type="caution">
    <text evidence="5">The sequence shown here is derived from an EMBL/GenBank/DDBJ whole genome shotgun (WGS) entry which is preliminary data.</text>
</comment>
<dbReference type="Gene3D" id="3.40.50.150">
    <property type="entry name" value="Vaccinia Virus protein VP39"/>
    <property type="match status" value="1"/>
</dbReference>
<dbReference type="SUPFAM" id="SSF53335">
    <property type="entry name" value="S-adenosyl-L-methionine-dependent methyltransferases"/>
    <property type="match status" value="1"/>
</dbReference>
<comment type="similarity">
    <text evidence="1">Belongs to the methyltransferase superfamily. Type-7 methyltransferase family. SABATH subfamily.</text>
</comment>
<dbReference type="Gene3D" id="1.10.1200.270">
    <property type="entry name" value="Methyltransferase, alpha-helical capping domain"/>
    <property type="match status" value="1"/>
</dbReference>
<dbReference type="OrthoDB" id="649586at2759"/>
<feature type="non-terminal residue" evidence="5">
    <location>
        <position position="1"/>
    </location>
</feature>
<evidence type="ECO:0000313" key="5">
    <source>
        <dbReference type="EMBL" id="TVU07238.1"/>
    </source>
</evidence>
<dbReference type="InterPro" id="IPR042086">
    <property type="entry name" value="MeTrfase_capping"/>
</dbReference>
<dbReference type="InterPro" id="IPR005299">
    <property type="entry name" value="MeTrfase_7"/>
</dbReference>
<feature type="region of interest" description="Disordered" evidence="4">
    <location>
        <begin position="1"/>
        <end position="23"/>
    </location>
</feature>
<dbReference type="Proteomes" id="UP000324897">
    <property type="component" value="Unassembled WGS sequence"/>
</dbReference>
<evidence type="ECO:0000256" key="2">
    <source>
        <dbReference type="ARBA" id="ARBA00022723"/>
    </source>
</evidence>
<dbReference type="AlphaFoldDB" id="A0A5J9T8C8"/>
<keyword evidence="3" id="KW-0460">Magnesium</keyword>
<keyword evidence="6" id="KW-1185">Reference proteome</keyword>
<dbReference type="InterPro" id="IPR029063">
    <property type="entry name" value="SAM-dependent_MTases_sf"/>
</dbReference>
<proteinExistence type="inferred from homology"/>
<dbReference type="PANTHER" id="PTHR31009">
    <property type="entry name" value="S-ADENOSYL-L-METHIONINE:CARBOXYL METHYLTRANSFERASE FAMILY PROTEIN"/>
    <property type="match status" value="1"/>
</dbReference>
<evidence type="ECO:0000313" key="6">
    <source>
        <dbReference type="Proteomes" id="UP000324897"/>
    </source>
</evidence>
<keyword evidence="2" id="KW-0479">Metal-binding</keyword>
<sequence>MDPRQTIRMNPGEGETSYARNSTFQSAEQGRMKPLIEEAITELCASLPCSMVIADLGCSCGPTALSLVSVAVDAICRQYIELEQPMPELSLLLNDLPSNDFNAVVNHMVAFRQRYGANVVEYCAPIVLISVVPGSFYERLFTTASMHLVLSSTGFHRYEFYTIQPHMLCLLYSEAPEELVKNGIPMYYADQQMWQKMRPIVLSAYAQQFRKDFMLFLETRAQETAPGGRMVLSLTGTGSHDPDKKSTRIWERVGRMLDNMASRDVIDKERLKNFYIPLHAPYENELKDIIEEQGSFSICKIEEHNPTAGSTSDLINPKMAAYILRAGLESIIVEHFGPSEEAMDDFVRTAEQHMSPAYIQKKHESDDTVFFALSLARKKINPSSVPFHTCSLSFEQPNTT</sequence>
<organism evidence="5 6">
    <name type="scientific">Eragrostis curvula</name>
    <name type="common">weeping love grass</name>
    <dbReference type="NCBI Taxonomy" id="38414"/>
    <lineage>
        <taxon>Eukaryota</taxon>
        <taxon>Viridiplantae</taxon>
        <taxon>Streptophyta</taxon>
        <taxon>Embryophyta</taxon>
        <taxon>Tracheophyta</taxon>
        <taxon>Spermatophyta</taxon>
        <taxon>Magnoliopsida</taxon>
        <taxon>Liliopsida</taxon>
        <taxon>Poales</taxon>
        <taxon>Poaceae</taxon>
        <taxon>PACMAD clade</taxon>
        <taxon>Chloridoideae</taxon>
        <taxon>Eragrostideae</taxon>
        <taxon>Eragrostidinae</taxon>
        <taxon>Eragrostis</taxon>
    </lineage>
</organism>
<evidence type="ECO:0000256" key="4">
    <source>
        <dbReference type="SAM" id="MobiDB-lite"/>
    </source>
</evidence>
<dbReference type="Gramene" id="TVU07238">
    <property type="protein sequence ID" value="TVU07238"/>
    <property type="gene ID" value="EJB05_47285"/>
</dbReference>
<dbReference type="GO" id="GO:0046872">
    <property type="term" value="F:metal ion binding"/>
    <property type="evidence" value="ECO:0007669"/>
    <property type="project" value="UniProtKB-KW"/>
</dbReference>